<name>A0A5C7A0L7_9GAMM</name>
<sequence length="162" mass="18982">MTTQAKKVLNDLQQSHAMLEIEKDYIKFRVLWVAAITLARAVGHMLDKVDSRQSASMKIVIEQKWKKLKENKNREENKIFFNFIENGRNQILKEYEFGMLFSPTDLVVENVDSVFVASTMVSCIYIPFQDGVYAGEDCRDILAEAIIWWKKYINEIDEQVMY</sequence>
<keyword evidence="2" id="KW-1185">Reference proteome</keyword>
<comment type="caution">
    <text evidence="1">The sequence shown here is derived from an EMBL/GenBank/DDBJ whole genome shotgun (WGS) entry which is preliminary data.</text>
</comment>
<dbReference type="EMBL" id="VORZ01000002">
    <property type="protein sequence ID" value="TXD96756.1"/>
    <property type="molecule type" value="Genomic_DNA"/>
</dbReference>
<protein>
    <submittedName>
        <fullName evidence="1">Uncharacterized protein</fullName>
    </submittedName>
</protein>
<dbReference type="RefSeq" id="WP_147223452.1">
    <property type="nucleotide sequence ID" value="NZ_CAJGYY010000001.1"/>
</dbReference>
<dbReference type="OrthoDB" id="8373906at2"/>
<proteinExistence type="predicted"/>
<gene>
    <name evidence="1" type="ORF">ES754_06845</name>
</gene>
<dbReference type="AlphaFoldDB" id="A0A5C7A0L7"/>
<dbReference type="Proteomes" id="UP000321903">
    <property type="component" value="Unassembled WGS sequence"/>
</dbReference>
<evidence type="ECO:0000313" key="1">
    <source>
        <dbReference type="EMBL" id="TXD96756.1"/>
    </source>
</evidence>
<organism evidence="1 2">
    <name type="scientific">Psychrobacter frigidicola</name>
    <dbReference type="NCBI Taxonomy" id="45611"/>
    <lineage>
        <taxon>Bacteria</taxon>
        <taxon>Pseudomonadati</taxon>
        <taxon>Pseudomonadota</taxon>
        <taxon>Gammaproteobacteria</taxon>
        <taxon>Moraxellales</taxon>
        <taxon>Moraxellaceae</taxon>
        <taxon>Psychrobacter</taxon>
    </lineage>
</organism>
<evidence type="ECO:0000313" key="2">
    <source>
        <dbReference type="Proteomes" id="UP000321903"/>
    </source>
</evidence>
<reference evidence="1 2" key="1">
    <citation type="submission" date="2019-08" db="EMBL/GenBank/DDBJ databases">
        <title>Genome sequence of Psychrobacter frigidicola ACAM304 (type strain).</title>
        <authorList>
            <person name="Bowman J.P."/>
        </authorList>
    </citation>
    <scope>NUCLEOTIDE SEQUENCE [LARGE SCALE GENOMIC DNA]</scope>
    <source>
        <strain evidence="1 2">ACAM 304</strain>
    </source>
</reference>
<accession>A0A5C7A0L7</accession>